<dbReference type="EMBL" id="FOIZ01000001">
    <property type="protein sequence ID" value="SEW04178.1"/>
    <property type="molecule type" value="Genomic_DNA"/>
</dbReference>
<sequence length="108" mass="11867">MTRNLVRPDDDADDARIRIQHIKNLFKSIRELLQCGIEEIGPVTPALTKPLMAKLSELQTVHVVLIKAEEAFHEKTGNPLADDAVDIADIRDQIGRALDSIRAADGSG</sequence>
<evidence type="ECO:0000313" key="2">
    <source>
        <dbReference type="Proteomes" id="UP000199167"/>
    </source>
</evidence>
<accession>A0A1I0NRK6</accession>
<dbReference type="STRING" id="364200.SAMN04488515_0781"/>
<dbReference type="OrthoDB" id="7651906at2"/>
<dbReference type="Proteomes" id="UP000199167">
    <property type="component" value="Unassembled WGS sequence"/>
</dbReference>
<evidence type="ECO:0000313" key="1">
    <source>
        <dbReference type="EMBL" id="SEW04178.1"/>
    </source>
</evidence>
<dbReference type="AlphaFoldDB" id="A0A1I0NRK6"/>
<name>A0A1I0NRK6_9RHOB</name>
<organism evidence="1 2">
    <name type="scientific">Cognatiyoonia koreensis</name>
    <dbReference type="NCBI Taxonomy" id="364200"/>
    <lineage>
        <taxon>Bacteria</taxon>
        <taxon>Pseudomonadati</taxon>
        <taxon>Pseudomonadota</taxon>
        <taxon>Alphaproteobacteria</taxon>
        <taxon>Rhodobacterales</taxon>
        <taxon>Paracoccaceae</taxon>
        <taxon>Cognatiyoonia</taxon>
    </lineage>
</organism>
<protein>
    <submittedName>
        <fullName evidence="1">Uncharacterized protein</fullName>
    </submittedName>
</protein>
<reference evidence="1 2" key="1">
    <citation type="submission" date="2016-10" db="EMBL/GenBank/DDBJ databases">
        <authorList>
            <person name="de Groot N.N."/>
        </authorList>
    </citation>
    <scope>NUCLEOTIDE SEQUENCE [LARGE SCALE GENOMIC DNA]</scope>
    <source>
        <strain evidence="1 2">DSM 17925</strain>
    </source>
</reference>
<keyword evidence="2" id="KW-1185">Reference proteome</keyword>
<proteinExistence type="predicted"/>
<gene>
    <name evidence="1" type="ORF">SAMN04488515_0781</name>
</gene>
<dbReference type="RefSeq" id="WP_089990508.1">
    <property type="nucleotide sequence ID" value="NZ_FOIZ01000001.1"/>
</dbReference>